<evidence type="ECO:0000259" key="10">
    <source>
        <dbReference type="Pfam" id="PF00151"/>
    </source>
</evidence>
<evidence type="ECO:0000256" key="5">
    <source>
        <dbReference type="ARBA" id="ARBA00022525"/>
    </source>
</evidence>
<dbReference type="Gene3D" id="3.40.50.1820">
    <property type="entry name" value="alpha/beta hydrolase"/>
    <property type="match status" value="1"/>
</dbReference>
<dbReference type="InterPro" id="IPR033906">
    <property type="entry name" value="Lipase_N"/>
</dbReference>
<evidence type="ECO:0000256" key="6">
    <source>
        <dbReference type="ARBA" id="ARBA00022801"/>
    </source>
</evidence>
<name>A0A0C9QJ60_9HYME</name>
<accession>A0A0C9QJ60</accession>
<evidence type="ECO:0000256" key="7">
    <source>
        <dbReference type="ARBA" id="ARBA00023157"/>
    </source>
</evidence>
<feature type="signal peptide" evidence="9">
    <location>
        <begin position="1"/>
        <end position="22"/>
    </location>
</feature>
<evidence type="ECO:0000256" key="8">
    <source>
        <dbReference type="RuleBase" id="RU004262"/>
    </source>
</evidence>
<dbReference type="GO" id="GO:0008970">
    <property type="term" value="F:phospholipase A1 activity"/>
    <property type="evidence" value="ECO:0007669"/>
    <property type="project" value="UniProtKB-EC"/>
</dbReference>
<dbReference type="PANTHER" id="PTHR11610:SF172">
    <property type="entry name" value="LIPASE MEMBER H-A-LIKE PROTEIN"/>
    <property type="match status" value="1"/>
</dbReference>
<dbReference type="InterPro" id="IPR013818">
    <property type="entry name" value="Lipase"/>
</dbReference>
<comment type="subcellular location">
    <subcellularLocation>
        <location evidence="2">Secreted</location>
    </subcellularLocation>
</comment>
<dbReference type="InterPro" id="IPR029058">
    <property type="entry name" value="AB_hydrolase_fold"/>
</dbReference>
<comment type="catalytic activity">
    <reaction evidence="1">
        <text>a 1,2-diacyl-sn-glycero-3-phosphocholine + H2O = a 2-acyl-sn-glycero-3-phosphocholine + a fatty acid + H(+)</text>
        <dbReference type="Rhea" id="RHEA:18689"/>
        <dbReference type="ChEBI" id="CHEBI:15377"/>
        <dbReference type="ChEBI" id="CHEBI:15378"/>
        <dbReference type="ChEBI" id="CHEBI:28868"/>
        <dbReference type="ChEBI" id="CHEBI:57643"/>
        <dbReference type="ChEBI" id="CHEBI:57875"/>
        <dbReference type="EC" id="3.1.1.32"/>
    </reaction>
</comment>
<dbReference type="GO" id="GO:0017171">
    <property type="term" value="F:serine hydrolase activity"/>
    <property type="evidence" value="ECO:0007669"/>
    <property type="project" value="TreeGrafter"/>
</dbReference>
<feature type="domain" description="Lipase" evidence="10">
    <location>
        <begin position="74"/>
        <end position="307"/>
    </location>
</feature>
<protein>
    <recommendedName>
        <fullName evidence="4">phospholipase A1</fullName>
        <ecNumber evidence="4">3.1.1.32</ecNumber>
    </recommendedName>
</protein>
<dbReference type="GO" id="GO:0016042">
    <property type="term" value="P:lipid catabolic process"/>
    <property type="evidence" value="ECO:0007669"/>
    <property type="project" value="TreeGrafter"/>
</dbReference>
<dbReference type="CDD" id="cd00707">
    <property type="entry name" value="Pancreat_lipase_like"/>
    <property type="match status" value="1"/>
</dbReference>
<dbReference type="EC" id="3.1.1.32" evidence="4"/>
<keyword evidence="9" id="KW-0732">Signal</keyword>
<evidence type="ECO:0000256" key="4">
    <source>
        <dbReference type="ARBA" id="ARBA00013179"/>
    </source>
</evidence>
<organism evidence="11">
    <name type="scientific">Fopius arisanus</name>
    <dbReference type="NCBI Taxonomy" id="64838"/>
    <lineage>
        <taxon>Eukaryota</taxon>
        <taxon>Metazoa</taxon>
        <taxon>Ecdysozoa</taxon>
        <taxon>Arthropoda</taxon>
        <taxon>Hexapoda</taxon>
        <taxon>Insecta</taxon>
        <taxon>Pterygota</taxon>
        <taxon>Neoptera</taxon>
        <taxon>Endopterygota</taxon>
        <taxon>Hymenoptera</taxon>
        <taxon>Apocrita</taxon>
        <taxon>Ichneumonoidea</taxon>
        <taxon>Braconidae</taxon>
        <taxon>Opiinae</taxon>
        <taxon>Fopius</taxon>
    </lineage>
</organism>
<evidence type="ECO:0000256" key="9">
    <source>
        <dbReference type="SAM" id="SignalP"/>
    </source>
</evidence>
<dbReference type="PANTHER" id="PTHR11610">
    <property type="entry name" value="LIPASE"/>
    <property type="match status" value="1"/>
</dbReference>
<keyword evidence="5" id="KW-0964">Secreted</keyword>
<keyword evidence="7" id="KW-1015">Disulfide bond</keyword>
<dbReference type="EMBL" id="GBYB01003584">
    <property type="protein sequence ID" value="JAG73351.1"/>
    <property type="molecule type" value="Transcribed_RNA"/>
</dbReference>
<sequence length="392" mass="43921">MSRKNLKNLLIIFFWMSIDFWGENNFSVSALTEFERSLTRLARGPLQDAIESGGADYNKENCTWRRGDDKDACPDPDVHVYLYTPGNESKRKLMEKFKGDWLQMNYQPTLENIILIHGYAGGDDILPMSILRDAYLRNGSYNVFVVDWGALSAAPCYPAAISNLQPVARCLAQTLTTLRHLGLPILRTTCVGHSLGAHLCGMMANFLLFRMHKIIGLDPARPLVHPRLVNRLDSGDADFVEVIHTNAGYYGEIGRVGHVDFCVNGGKVQPFCQKDPNEQLCSHVWVVCYMAESIFGNSKNMTAEPCSRRCPAGPRINSRPGERLLMGQHTPVGSWGSFCLQRTNPPFCPAFNPDGVGDQRCCLSRGLLTFPEKLFFYLENLICSVMCNEPNE</sequence>
<comment type="similarity">
    <text evidence="3 8">Belongs to the AB hydrolase superfamily. Lipase family.</text>
</comment>
<dbReference type="AlphaFoldDB" id="A0A0C9QJ60"/>
<dbReference type="Pfam" id="PF00151">
    <property type="entry name" value="Lipase"/>
    <property type="match status" value="1"/>
</dbReference>
<gene>
    <name evidence="11" type="primary">Pla1a_0</name>
    <name evidence="11" type="ORF">g.18905</name>
</gene>
<feature type="chain" id="PRO_5002201191" description="phospholipase A1" evidence="9">
    <location>
        <begin position="23"/>
        <end position="392"/>
    </location>
</feature>
<dbReference type="SUPFAM" id="SSF53474">
    <property type="entry name" value="alpha/beta-Hydrolases"/>
    <property type="match status" value="1"/>
</dbReference>
<keyword evidence="6" id="KW-0378">Hydrolase</keyword>
<dbReference type="GO" id="GO:0005615">
    <property type="term" value="C:extracellular space"/>
    <property type="evidence" value="ECO:0007669"/>
    <property type="project" value="TreeGrafter"/>
</dbReference>
<evidence type="ECO:0000256" key="2">
    <source>
        <dbReference type="ARBA" id="ARBA00004613"/>
    </source>
</evidence>
<proteinExistence type="inferred from homology"/>
<dbReference type="InterPro" id="IPR000734">
    <property type="entry name" value="TAG_lipase"/>
</dbReference>
<reference evidence="11" key="1">
    <citation type="submission" date="2015-01" db="EMBL/GenBank/DDBJ databases">
        <title>Transcriptome Assembly of Fopius arisanus.</title>
        <authorList>
            <person name="Geib S."/>
        </authorList>
    </citation>
    <scope>NUCLEOTIDE SEQUENCE</scope>
</reference>
<evidence type="ECO:0000313" key="11">
    <source>
        <dbReference type="EMBL" id="JAG73351.1"/>
    </source>
</evidence>
<evidence type="ECO:0000256" key="1">
    <source>
        <dbReference type="ARBA" id="ARBA00000111"/>
    </source>
</evidence>
<evidence type="ECO:0000256" key="3">
    <source>
        <dbReference type="ARBA" id="ARBA00010701"/>
    </source>
</evidence>